<dbReference type="EMBL" id="KN659348">
    <property type="protein sequence ID" value="KHN19151.1"/>
    <property type="molecule type" value="Genomic_DNA"/>
</dbReference>
<evidence type="ECO:0000256" key="8">
    <source>
        <dbReference type="ARBA" id="ARBA00023136"/>
    </source>
</evidence>
<comment type="subcellular location">
    <subcellularLocation>
        <location evidence="1">Cell membrane</location>
        <topology evidence="1">Single-pass membrane protein</topology>
    </subcellularLocation>
    <subcellularLocation>
        <location evidence="2">Endoplasmic reticulum membrane</location>
        <topology evidence="2">Single-pass membrane protein</topology>
    </subcellularLocation>
</comment>
<protein>
    <submittedName>
        <fullName evidence="10">Uncharacterized protein</fullName>
    </submittedName>
</protein>
<evidence type="ECO:0000256" key="2">
    <source>
        <dbReference type="ARBA" id="ARBA00004389"/>
    </source>
</evidence>
<evidence type="ECO:0000256" key="7">
    <source>
        <dbReference type="ARBA" id="ARBA00023054"/>
    </source>
</evidence>
<keyword evidence="4" id="KW-0812">Transmembrane</keyword>
<reference evidence="10" key="1">
    <citation type="submission" date="2014-07" db="EMBL/GenBank/DDBJ databases">
        <title>Identification of a novel salt tolerance gene in wild soybean by whole-genome sequencing.</title>
        <authorList>
            <person name="Lam H.-M."/>
            <person name="Qi X."/>
            <person name="Li M.-W."/>
            <person name="Liu X."/>
            <person name="Xie M."/>
            <person name="Ni M."/>
            <person name="Xu X."/>
        </authorList>
    </citation>
    <scope>NUCLEOTIDE SEQUENCE [LARGE SCALE GENOMIC DNA]</scope>
    <source>
        <tissue evidence="10">Root</tissue>
    </source>
</reference>
<dbReference type="PANTHER" id="PTHR32219:SF2">
    <property type="entry name" value="PROTON PUMP-INTERACTOR 1"/>
    <property type="match status" value="1"/>
</dbReference>
<proteinExistence type="inferred from homology"/>
<evidence type="ECO:0000256" key="9">
    <source>
        <dbReference type="ARBA" id="ARBA00038080"/>
    </source>
</evidence>
<evidence type="ECO:0000256" key="1">
    <source>
        <dbReference type="ARBA" id="ARBA00004162"/>
    </source>
</evidence>
<name>A0A0B2QC09_GLYSO</name>
<dbReference type="Proteomes" id="UP000053555">
    <property type="component" value="Unassembled WGS sequence"/>
</dbReference>
<evidence type="ECO:0000256" key="6">
    <source>
        <dbReference type="ARBA" id="ARBA00022989"/>
    </source>
</evidence>
<keyword evidence="5" id="KW-0256">Endoplasmic reticulum</keyword>
<comment type="similarity">
    <text evidence="9">Belongs to the plant Proton pump-interactor protein family.</text>
</comment>
<keyword evidence="8" id="KW-0472">Membrane</keyword>
<organism evidence="10">
    <name type="scientific">Glycine soja</name>
    <name type="common">Wild soybean</name>
    <dbReference type="NCBI Taxonomy" id="3848"/>
    <lineage>
        <taxon>Eukaryota</taxon>
        <taxon>Viridiplantae</taxon>
        <taxon>Streptophyta</taxon>
        <taxon>Embryophyta</taxon>
        <taxon>Tracheophyta</taxon>
        <taxon>Spermatophyta</taxon>
        <taxon>Magnoliopsida</taxon>
        <taxon>eudicotyledons</taxon>
        <taxon>Gunneridae</taxon>
        <taxon>Pentapetalae</taxon>
        <taxon>rosids</taxon>
        <taxon>fabids</taxon>
        <taxon>Fabales</taxon>
        <taxon>Fabaceae</taxon>
        <taxon>Papilionoideae</taxon>
        <taxon>50 kb inversion clade</taxon>
        <taxon>NPAAA clade</taxon>
        <taxon>indigoferoid/millettioid clade</taxon>
        <taxon>Phaseoleae</taxon>
        <taxon>Glycine</taxon>
        <taxon>Glycine subgen. Soja</taxon>
    </lineage>
</organism>
<dbReference type="AlphaFoldDB" id="A0A0B2QC09"/>
<gene>
    <name evidence="10" type="ORF">glysoja_046363</name>
</gene>
<evidence type="ECO:0000256" key="3">
    <source>
        <dbReference type="ARBA" id="ARBA00022475"/>
    </source>
</evidence>
<dbReference type="GO" id="GO:0005789">
    <property type="term" value="C:endoplasmic reticulum membrane"/>
    <property type="evidence" value="ECO:0007669"/>
    <property type="project" value="UniProtKB-SubCell"/>
</dbReference>
<keyword evidence="3" id="KW-1003">Cell membrane</keyword>
<evidence type="ECO:0000256" key="4">
    <source>
        <dbReference type="ARBA" id="ARBA00022692"/>
    </source>
</evidence>
<evidence type="ECO:0000313" key="10">
    <source>
        <dbReference type="EMBL" id="KHN19151.1"/>
    </source>
</evidence>
<dbReference type="PANTHER" id="PTHR32219">
    <property type="entry name" value="RNA-BINDING PROTEIN YLMH-RELATED"/>
    <property type="match status" value="1"/>
</dbReference>
<keyword evidence="7" id="KW-0175">Coiled coil</keyword>
<dbReference type="InterPro" id="IPR055282">
    <property type="entry name" value="PPI1-4"/>
</dbReference>
<dbReference type="GO" id="GO:0005886">
    <property type="term" value="C:plasma membrane"/>
    <property type="evidence" value="ECO:0007669"/>
    <property type="project" value="UniProtKB-SubCell"/>
</dbReference>
<keyword evidence="6" id="KW-1133">Transmembrane helix</keyword>
<accession>A0A0B2QC09</accession>
<evidence type="ECO:0000256" key="5">
    <source>
        <dbReference type="ARBA" id="ARBA00022824"/>
    </source>
</evidence>
<sequence>MESKDNVEDNDQFQISEKMIREEALAWINMLRRLSRLQHYYLYRHNDSTVRQKDILNHLRQALDNISFANKPHKGRAIRSCTTEEELDCKKLNYMMLHGRRNLAEEKQLFRNKNMCHKTDDASSSSLQEIMKNVQMKYSYYNRLYKQNNCHKLLKEIKHFEVTRKKSAQLKQSIRNQEKIMNDELIEMGKKRHALETKIKHVDREIDLIYEELKPFHKDYKEANCQKDASLFMLQMKRREYRVLKCSNLEYDFIRFHDIYLEKPLSQERSVYLHFFMV</sequence>